<keyword evidence="6 8" id="KW-0472">Membrane</keyword>
<feature type="transmembrane region" description="Helical" evidence="8">
    <location>
        <begin position="408"/>
        <end position="426"/>
    </location>
</feature>
<dbReference type="InterPro" id="IPR028250">
    <property type="entry name" value="DsbDN"/>
</dbReference>
<protein>
    <submittedName>
        <fullName evidence="11">Protein-disulfide reductase DsbD</fullName>
        <ecNumber evidence="11">1.8.1.8</ecNumber>
    </submittedName>
</protein>
<dbReference type="Proteomes" id="UP001139095">
    <property type="component" value="Unassembled WGS sequence"/>
</dbReference>
<evidence type="ECO:0000313" key="12">
    <source>
        <dbReference type="Proteomes" id="UP001139095"/>
    </source>
</evidence>
<feature type="transmembrane region" description="Helical" evidence="8">
    <location>
        <begin position="367"/>
        <end position="388"/>
    </location>
</feature>
<dbReference type="Gene3D" id="2.60.40.1250">
    <property type="entry name" value="Thiol:disulfide interchange protein DsbD, N-terminal domain"/>
    <property type="match status" value="1"/>
</dbReference>
<feature type="transmembrane region" description="Helical" evidence="8">
    <location>
        <begin position="432"/>
        <end position="448"/>
    </location>
</feature>
<dbReference type="Gene3D" id="3.40.30.10">
    <property type="entry name" value="Glutaredoxin"/>
    <property type="match status" value="1"/>
</dbReference>
<keyword evidence="7" id="KW-0676">Redox-active center</keyword>
<proteinExistence type="predicted"/>
<evidence type="ECO:0000256" key="8">
    <source>
        <dbReference type="SAM" id="Phobius"/>
    </source>
</evidence>
<feature type="domain" description="Thioredoxin" evidence="10">
    <location>
        <begin position="482"/>
        <end position="621"/>
    </location>
</feature>
<sequence>MRLFLFLFLLMFQATSFAFTFGATSAFSQPDFLPAEQVFKPTLSDPKEGQVTVSWIIEPGYYLYQSQLSLSGPDAQHLNLTSFPNGELKQDPYYGEVVVYREQLSVPIQYTDKLPPGTQISAQLSYQGCADQGLCYPPQTLPVQFTVPLSLSNTPSLNTLSSNTTSIEAIEAAKPVTTQNTKNATTPDVAPSEAESVSLLLGSDDLWSTLMIVFGLGLLLSLTPCVLPMVPIVSAIVVGTRDSRLGAFYYSVLYVLGMALTYAAIGGLVGVFGTQLNLQAQLQNPILLAFSAVLFVLLALAMFGLYELRLPSSWQQRLQMSNESSDSTWQSSVSVFITGVLSTLVVSPCVSAPLAGALLYIGGQGDAWYGAMMLFVMALGMGIPLLLVGLFGPKVLPKNGEWLHDIKVLMGFGLLAMAVWLLTRWLPSETHLFLWAILALSVSSFFFHRATKDTSHPVRWFFALILFITATLQFVGAVTGSSKPLQPLDKLSSPSASNGPSEAALFETTITSLVQLDRFVAASDERPIVLDFYADWCVSCKVLEEMFLEPEIFETLEKIQLVRVDVTKNTADNKALMQAFDVFGPPALIFLDNSGKERKKLTLMGEPSRSTLTARLQAHIAQ</sequence>
<dbReference type="InterPro" id="IPR017937">
    <property type="entry name" value="Thioredoxin_CS"/>
</dbReference>
<evidence type="ECO:0000256" key="2">
    <source>
        <dbReference type="ARBA" id="ARBA00022475"/>
    </source>
</evidence>
<organism evidence="11 12">
    <name type="scientific">Marinomonas algarum</name>
    <dbReference type="NCBI Taxonomy" id="2883105"/>
    <lineage>
        <taxon>Bacteria</taxon>
        <taxon>Pseudomonadati</taxon>
        <taxon>Pseudomonadota</taxon>
        <taxon>Gammaproteobacteria</taxon>
        <taxon>Oceanospirillales</taxon>
        <taxon>Oceanospirillaceae</taxon>
        <taxon>Marinomonas</taxon>
    </lineage>
</organism>
<feature type="transmembrane region" description="Helical" evidence="8">
    <location>
        <begin position="251"/>
        <end position="274"/>
    </location>
</feature>
<keyword evidence="3 8" id="KW-0812">Transmembrane</keyword>
<evidence type="ECO:0000256" key="3">
    <source>
        <dbReference type="ARBA" id="ARBA00022692"/>
    </source>
</evidence>
<keyword evidence="5 8" id="KW-1133">Transmembrane helix</keyword>
<dbReference type="Pfam" id="PF11412">
    <property type="entry name" value="DsbD_N"/>
    <property type="match status" value="1"/>
</dbReference>
<feature type="transmembrane region" description="Helical" evidence="8">
    <location>
        <begin position="460"/>
        <end position="480"/>
    </location>
</feature>
<dbReference type="NCBIfam" id="NF001419">
    <property type="entry name" value="PRK00293.1"/>
    <property type="match status" value="1"/>
</dbReference>
<dbReference type="InterPro" id="IPR013766">
    <property type="entry name" value="Thioredoxin_domain"/>
</dbReference>
<dbReference type="InterPro" id="IPR003834">
    <property type="entry name" value="Cyt_c_assmbl_TM_dom"/>
</dbReference>
<comment type="caution">
    <text evidence="11">The sequence shown here is derived from an EMBL/GenBank/DDBJ whole genome shotgun (WGS) entry which is preliminary data.</text>
</comment>
<feature type="transmembrane region" description="Helical" evidence="8">
    <location>
        <begin position="286"/>
        <end position="308"/>
    </location>
</feature>
<feature type="transmembrane region" description="Helical" evidence="8">
    <location>
        <begin position="206"/>
        <end position="239"/>
    </location>
</feature>
<keyword evidence="11" id="KW-0560">Oxidoreductase</keyword>
<evidence type="ECO:0000256" key="7">
    <source>
        <dbReference type="ARBA" id="ARBA00023284"/>
    </source>
</evidence>
<evidence type="ECO:0000256" key="1">
    <source>
        <dbReference type="ARBA" id="ARBA00004651"/>
    </source>
</evidence>
<feature type="transmembrane region" description="Helical" evidence="8">
    <location>
        <begin position="329"/>
        <end position="361"/>
    </location>
</feature>
<keyword evidence="9" id="KW-0732">Signal</keyword>
<evidence type="ECO:0000256" key="9">
    <source>
        <dbReference type="SAM" id="SignalP"/>
    </source>
</evidence>
<dbReference type="GO" id="GO:0045454">
    <property type="term" value="P:cell redox homeostasis"/>
    <property type="evidence" value="ECO:0007669"/>
    <property type="project" value="TreeGrafter"/>
</dbReference>
<dbReference type="GO" id="GO:0005886">
    <property type="term" value="C:plasma membrane"/>
    <property type="evidence" value="ECO:0007669"/>
    <property type="project" value="UniProtKB-SubCell"/>
</dbReference>
<evidence type="ECO:0000313" key="11">
    <source>
        <dbReference type="EMBL" id="MCB5161332.1"/>
    </source>
</evidence>
<keyword evidence="12" id="KW-1185">Reference proteome</keyword>
<dbReference type="SUPFAM" id="SSF74863">
    <property type="entry name" value="Thiol:disulfide interchange protein DsbD, N-terminal domain (DsbD-alpha)"/>
    <property type="match status" value="1"/>
</dbReference>
<comment type="subcellular location">
    <subcellularLocation>
        <location evidence="1">Cell membrane</location>
        <topology evidence="1">Multi-pass membrane protein</topology>
    </subcellularLocation>
</comment>
<dbReference type="GO" id="GO:0047134">
    <property type="term" value="F:protein-disulfide reductase [NAD(P)H] activity"/>
    <property type="evidence" value="ECO:0007669"/>
    <property type="project" value="UniProtKB-EC"/>
</dbReference>
<dbReference type="PANTHER" id="PTHR32234">
    <property type="entry name" value="THIOL:DISULFIDE INTERCHANGE PROTEIN DSBD"/>
    <property type="match status" value="1"/>
</dbReference>
<dbReference type="InterPro" id="IPR036249">
    <property type="entry name" value="Thioredoxin-like_sf"/>
</dbReference>
<accession>A0A9X1IL93</accession>
<evidence type="ECO:0000256" key="6">
    <source>
        <dbReference type="ARBA" id="ARBA00023136"/>
    </source>
</evidence>
<dbReference type="EC" id="1.8.1.8" evidence="11"/>
<evidence type="ECO:0000256" key="5">
    <source>
        <dbReference type="ARBA" id="ARBA00022989"/>
    </source>
</evidence>
<dbReference type="RefSeq" id="WP_226753712.1">
    <property type="nucleotide sequence ID" value="NZ_JAJATW010000006.1"/>
</dbReference>
<feature type="signal peptide" evidence="9">
    <location>
        <begin position="1"/>
        <end position="18"/>
    </location>
</feature>
<name>A0A9X1IL93_9GAMM</name>
<dbReference type="PROSITE" id="PS00194">
    <property type="entry name" value="THIOREDOXIN_1"/>
    <property type="match status" value="1"/>
</dbReference>
<dbReference type="PROSITE" id="PS51352">
    <property type="entry name" value="THIOREDOXIN_2"/>
    <property type="match status" value="1"/>
</dbReference>
<reference evidence="11" key="1">
    <citation type="submission" date="2021-10" db="EMBL/GenBank/DDBJ databases">
        <title>Marinomonas pontica sp. nov., isolated from the Black Sea.</title>
        <authorList>
            <person name="Zhao L.-H."/>
            <person name="Xue J.-H."/>
        </authorList>
    </citation>
    <scope>NUCLEOTIDE SEQUENCE</scope>
    <source>
        <strain evidence="11">E8</strain>
    </source>
</reference>
<keyword evidence="4" id="KW-0201">Cytochrome c-type biogenesis</keyword>
<dbReference type="SUPFAM" id="SSF52833">
    <property type="entry name" value="Thioredoxin-like"/>
    <property type="match status" value="1"/>
</dbReference>
<dbReference type="Pfam" id="PF13899">
    <property type="entry name" value="Thioredoxin_7"/>
    <property type="match status" value="1"/>
</dbReference>
<dbReference type="InterPro" id="IPR036929">
    <property type="entry name" value="DsbDN_sf"/>
</dbReference>
<gene>
    <name evidence="11" type="primary">dsbD</name>
    <name evidence="11" type="ORF">LG368_05380</name>
</gene>
<evidence type="ECO:0000256" key="4">
    <source>
        <dbReference type="ARBA" id="ARBA00022748"/>
    </source>
</evidence>
<dbReference type="Pfam" id="PF02683">
    <property type="entry name" value="DsbD_TM"/>
    <property type="match status" value="1"/>
</dbReference>
<evidence type="ECO:0000259" key="10">
    <source>
        <dbReference type="PROSITE" id="PS51352"/>
    </source>
</evidence>
<dbReference type="AlphaFoldDB" id="A0A9X1IL93"/>
<dbReference type="PANTHER" id="PTHR32234:SF0">
    <property type="entry name" value="THIOL:DISULFIDE INTERCHANGE PROTEIN DSBD"/>
    <property type="match status" value="1"/>
</dbReference>
<keyword evidence="2" id="KW-1003">Cell membrane</keyword>
<dbReference type="GO" id="GO:0017004">
    <property type="term" value="P:cytochrome complex assembly"/>
    <property type="evidence" value="ECO:0007669"/>
    <property type="project" value="UniProtKB-KW"/>
</dbReference>
<dbReference type="EMBL" id="JAJATW010000006">
    <property type="protein sequence ID" value="MCB5161332.1"/>
    <property type="molecule type" value="Genomic_DNA"/>
</dbReference>
<feature type="chain" id="PRO_5040974790" evidence="9">
    <location>
        <begin position="19"/>
        <end position="622"/>
    </location>
</feature>